<protein>
    <submittedName>
        <fullName evidence="1">Uncharacterized protein</fullName>
    </submittedName>
</protein>
<reference evidence="1 2" key="1">
    <citation type="submission" date="2023-05" db="EMBL/GenBank/DDBJ databases">
        <title>Pseudodonghicola sp. nov.</title>
        <authorList>
            <person name="Huang J."/>
        </authorList>
    </citation>
    <scope>NUCLEOTIDE SEQUENCE [LARGE SCALE GENOMIC DNA]</scope>
    <source>
        <strain evidence="1 2">IC7</strain>
    </source>
</reference>
<name>A0ABT7EW12_9RHOB</name>
<proteinExistence type="predicted"/>
<evidence type="ECO:0000313" key="2">
    <source>
        <dbReference type="Proteomes" id="UP001243757"/>
    </source>
</evidence>
<keyword evidence="2" id="KW-1185">Reference proteome</keyword>
<dbReference type="EMBL" id="JASNJD010000001">
    <property type="protein sequence ID" value="MDK3016541.1"/>
    <property type="molecule type" value="Genomic_DNA"/>
</dbReference>
<gene>
    <name evidence="1" type="ORF">QO033_02570</name>
</gene>
<evidence type="ECO:0000313" key="1">
    <source>
        <dbReference type="EMBL" id="MDK3016541.1"/>
    </source>
</evidence>
<dbReference type="RefSeq" id="WP_284479351.1">
    <property type="nucleotide sequence ID" value="NZ_JASNJD010000001.1"/>
</dbReference>
<comment type="caution">
    <text evidence="1">The sequence shown here is derived from an EMBL/GenBank/DDBJ whole genome shotgun (WGS) entry which is preliminary data.</text>
</comment>
<organism evidence="1 2">
    <name type="scientific">Pseudodonghicola flavimaris</name>
    <dbReference type="NCBI Taxonomy" id="3050036"/>
    <lineage>
        <taxon>Bacteria</taxon>
        <taxon>Pseudomonadati</taxon>
        <taxon>Pseudomonadota</taxon>
        <taxon>Alphaproteobacteria</taxon>
        <taxon>Rhodobacterales</taxon>
        <taxon>Paracoccaceae</taxon>
        <taxon>Pseudodonghicola</taxon>
    </lineage>
</organism>
<accession>A0ABT7EW12</accession>
<dbReference type="Proteomes" id="UP001243757">
    <property type="component" value="Unassembled WGS sequence"/>
</dbReference>
<sequence>MARYSNIILGPARKTDPQVRELAAAAETLPGSLVVISAGKFALADAATVGKVWLAQENYLALRGVDTAYAADDTVLGLEMEADVLYAARIADGVNVAAVGTPMTPGAGGTLAIAGLSDLIVAYADEVFNNNTGASQLLKVRPAGSQSYLSASA</sequence>